<keyword evidence="1" id="KW-1133">Transmembrane helix</keyword>
<name>A0A378K442_LEGPN</name>
<organism evidence="2 3">
    <name type="scientific">Legionella pneumophila</name>
    <dbReference type="NCBI Taxonomy" id="446"/>
    <lineage>
        <taxon>Bacteria</taxon>
        <taxon>Pseudomonadati</taxon>
        <taxon>Pseudomonadota</taxon>
        <taxon>Gammaproteobacteria</taxon>
        <taxon>Legionellales</taxon>
        <taxon>Legionellaceae</taxon>
        <taxon>Legionella</taxon>
    </lineage>
</organism>
<accession>A0A378K442</accession>
<sequence>MGINIYYYYPILVTIPLMPGTFLRQIISIISSFLTSELFLAI</sequence>
<dbReference type="EMBL" id="UGOL01000001">
    <property type="protein sequence ID" value="STX78375.1"/>
    <property type="molecule type" value="Genomic_DNA"/>
</dbReference>
<protein>
    <submittedName>
        <fullName evidence="2">Uncharacterized protein</fullName>
    </submittedName>
</protein>
<evidence type="ECO:0000313" key="3">
    <source>
        <dbReference type="Proteomes" id="UP000254631"/>
    </source>
</evidence>
<evidence type="ECO:0000256" key="1">
    <source>
        <dbReference type="SAM" id="Phobius"/>
    </source>
</evidence>
<keyword evidence="1" id="KW-0472">Membrane</keyword>
<keyword evidence="1" id="KW-0812">Transmembrane</keyword>
<proteinExistence type="predicted"/>
<gene>
    <name evidence="2" type="ORF">NCTC12000_00344</name>
</gene>
<feature type="transmembrane region" description="Helical" evidence="1">
    <location>
        <begin position="6"/>
        <end position="23"/>
    </location>
</feature>
<reference evidence="2 3" key="1">
    <citation type="submission" date="2018-06" db="EMBL/GenBank/DDBJ databases">
        <authorList>
            <consortium name="Pathogen Informatics"/>
            <person name="Doyle S."/>
        </authorList>
    </citation>
    <scope>NUCLEOTIDE SEQUENCE [LARGE SCALE GENOMIC DNA]</scope>
    <source>
        <strain evidence="2 3">NCTC12000</strain>
    </source>
</reference>
<evidence type="ECO:0000313" key="2">
    <source>
        <dbReference type="EMBL" id="STX78375.1"/>
    </source>
</evidence>
<dbReference type="AlphaFoldDB" id="A0A378K442"/>
<dbReference type="Proteomes" id="UP000254631">
    <property type="component" value="Unassembled WGS sequence"/>
</dbReference>